<dbReference type="Pfam" id="PF08570">
    <property type="entry name" value="DUF1761"/>
    <property type="match status" value="1"/>
</dbReference>
<evidence type="ECO:0000256" key="1">
    <source>
        <dbReference type="SAM" id="Phobius"/>
    </source>
</evidence>
<sequence>MDLNWIAIIGAAIGMQILGALWWMPFMFGKPWMRAMGVTQHDLSLSGVPTGLAYAGAFNANLLIAIGLAVLFALVSPAGLIMALLWAAGTWLAFALSVKTKTSLFEGRTLPIFLISEGQELAAFLLAGGILSVFT</sequence>
<feature type="transmembrane region" description="Helical" evidence="1">
    <location>
        <begin position="80"/>
        <end position="98"/>
    </location>
</feature>
<reference evidence="2 3" key="1">
    <citation type="submission" date="2022-01" db="EMBL/GenBank/DDBJ databases">
        <title>Maritalea mediterranea sp. nov., isolated from marine plastic residues from the Malva-rosa beach (Valencia, Spain).</title>
        <authorList>
            <person name="Vidal-Verdu A."/>
            <person name="Molina-Menor E."/>
            <person name="Pascual J."/>
            <person name="Pereto J."/>
            <person name="Porcar M."/>
        </authorList>
    </citation>
    <scope>NUCLEOTIDE SEQUENCE [LARGE SCALE GENOMIC DNA]</scope>
    <source>
        <strain evidence="2 3">P4.10X</strain>
    </source>
</reference>
<keyword evidence="3" id="KW-1185">Reference proteome</keyword>
<organism evidence="2 3">
    <name type="scientific">Maritalea mediterranea</name>
    <dbReference type="NCBI Taxonomy" id="2909667"/>
    <lineage>
        <taxon>Bacteria</taxon>
        <taxon>Pseudomonadati</taxon>
        <taxon>Pseudomonadota</taxon>
        <taxon>Alphaproteobacteria</taxon>
        <taxon>Hyphomicrobiales</taxon>
        <taxon>Devosiaceae</taxon>
        <taxon>Maritalea</taxon>
    </lineage>
</organism>
<feature type="transmembrane region" description="Helical" evidence="1">
    <location>
        <begin position="6"/>
        <end position="26"/>
    </location>
</feature>
<comment type="caution">
    <text evidence="2">The sequence shown here is derived from an EMBL/GenBank/DDBJ whole genome shotgun (WGS) entry which is preliminary data.</text>
</comment>
<evidence type="ECO:0000313" key="2">
    <source>
        <dbReference type="EMBL" id="MCF4098795.1"/>
    </source>
</evidence>
<name>A0ABS9E7D7_9HYPH</name>
<dbReference type="EMBL" id="JAKGTI010000002">
    <property type="protein sequence ID" value="MCF4098795.1"/>
    <property type="molecule type" value="Genomic_DNA"/>
</dbReference>
<dbReference type="Proteomes" id="UP001201217">
    <property type="component" value="Unassembled WGS sequence"/>
</dbReference>
<accession>A0ABS9E7D7</accession>
<dbReference type="RefSeq" id="WP_236114364.1">
    <property type="nucleotide sequence ID" value="NZ_JAKGTI010000002.1"/>
</dbReference>
<protein>
    <submittedName>
        <fullName evidence="2">DUF1761 domain-containing protein</fullName>
    </submittedName>
</protein>
<dbReference type="InterPro" id="IPR013879">
    <property type="entry name" value="DUF1761"/>
</dbReference>
<proteinExistence type="predicted"/>
<gene>
    <name evidence="2" type="ORF">L1I42_09890</name>
</gene>
<feature type="transmembrane region" description="Helical" evidence="1">
    <location>
        <begin position="52"/>
        <end position="74"/>
    </location>
</feature>
<keyword evidence="1" id="KW-0812">Transmembrane</keyword>
<evidence type="ECO:0000313" key="3">
    <source>
        <dbReference type="Proteomes" id="UP001201217"/>
    </source>
</evidence>
<feature type="transmembrane region" description="Helical" evidence="1">
    <location>
        <begin position="110"/>
        <end position="134"/>
    </location>
</feature>
<keyword evidence="1" id="KW-1133">Transmembrane helix</keyword>
<keyword evidence="1" id="KW-0472">Membrane</keyword>